<dbReference type="CDD" id="cd00515">
    <property type="entry name" value="HAM1"/>
    <property type="match status" value="1"/>
</dbReference>
<organism evidence="12 13">
    <name type="scientific">Prochlorococcus marinus (strain MIT 9303)</name>
    <dbReference type="NCBI Taxonomy" id="59922"/>
    <lineage>
        <taxon>Bacteria</taxon>
        <taxon>Bacillati</taxon>
        <taxon>Cyanobacteriota</taxon>
        <taxon>Cyanophyceae</taxon>
        <taxon>Synechococcales</taxon>
        <taxon>Prochlorococcaceae</taxon>
        <taxon>Prochlorococcus</taxon>
    </lineage>
</organism>
<reference evidence="12 13" key="1">
    <citation type="journal article" date="2007" name="PLoS Genet.">
        <title>Patterns and implications of gene gain and loss in the evolution of Prochlorococcus.</title>
        <authorList>
            <person name="Kettler G.C."/>
            <person name="Martiny A.C."/>
            <person name="Huang K."/>
            <person name="Zucker J."/>
            <person name="Coleman M.L."/>
            <person name="Rodrigue S."/>
            <person name="Chen F."/>
            <person name="Lapidus A."/>
            <person name="Ferriera S."/>
            <person name="Johnson J."/>
            <person name="Steglich C."/>
            <person name="Church G.M."/>
            <person name="Richardson P."/>
            <person name="Chisholm S.W."/>
        </authorList>
    </citation>
    <scope>NUCLEOTIDE SEQUENCE [LARGE SCALE GENOMIC DNA]</scope>
    <source>
        <strain evidence="12 13">MIT 9303</strain>
    </source>
</reference>
<comment type="function">
    <text evidence="10">Pyrophosphatase that catalyzes the hydrolysis of nucleoside triphosphates to their monophosphate derivatives, with a high preference for the non-canonical purine nucleotides XTP (xanthosine triphosphate), dITP (deoxyinosine triphosphate) and ITP. Seems to function as a house-cleaning enzyme that removes non-canonical purine nucleotides from the nucleotide pool, thus preventing their incorporation into DNA/RNA and avoiding chromosomal lesions.</text>
</comment>
<dbReference type="GO" id="GO:0046872">
    <property type="term" value="F:metal ion binding"/>
    <property type="evidence" value="ECO:0007669"/>
    <property type="project" value="UniProtKB-KW"/>
</dbReference>
<dbReference type="GO" id="GO:0036220">
    <property type="term" value="F:ITP diphosphatase activity"/>
    <property type="evidence" value="ECO:0007669"/>
    <property type="project" value="UniProtKB-UniRule"/>
</dbReference>
<evidence type="ECO:0000256" key="6">
    <source>
        <dbReference type="ARBA" id="ARBA00022842"/>
    </source>
</evidence>
<keyword evidence="6 10" id="KW-0460">Magnesium</keyword>
<dbReference type="InterPro" id="IPR029001">
    <property type="entry name" value="ITPase-like_fam"/>
</dbReference>
<evidence type="ECO:0000256" key="1">
    <source>
        <dbReference type="ARBA" id="ARBA00008023"/>
    </source>
</evidence>
<name>A2CCM1_PROM3</name>
<evidence type="ECO:0000256" key="7">
    <source>
        <dbReference type="ARBA" id="ARBA00023080"/>
    </source>
</evidence>
<dbReference type="GO" id="GO:0036222">
    <property type="term" value="F:XTP diphosphatase activity"/>
    <property type="evidence" value="ECO:0007669"/>
    <property type="project" value="UniProtKB-UniRule"/>
</dbReference>
<feature type="active site" description="Proton acceptor" evidence="10">
    <location>
        <position position="74"/>
    </location>
</feature>
<dbReference type="BioCyc" id="PMAR59922:G1G80-2190-MONOMER"/>
<keyword evidence="3 10" id="KW-0479">Metal-binding</keyword>
<comment type="subunit">
    <text evidence="2 10">Homodimer.</text>
</comment>
<feature type="binding site" evidence="10">
    <location>
        <begin position="181"/>
        <end position="182"/>
    </location>
    <ligand>
        <name>substrate</name>
    </ligand>
</feature>
<dbReference type="GO" id="GO:0035870">
    <property type="term" value="F:dITP diphosphatase activity"/>
    <property type="evidence" value="ECO:0007669"/>
    <property type="project" value="UniProtKB-UniRule"/>
</dbReference>
<dbReference type="PANTHER" id="PTHR11067:SF9">
    <property type="entry name" value="INOSINE TRIPHOSPHATE PYROPHOSPHATASE"/>
    <property type="match status" value="1"/>
</dbReference>
<comment type="catalytic activity">
    <reaction evidence="10">
        <text>ITP + H2O = IMP + diphosphate + H(+)</text>
        <dbReference type="Rhea" id="RHEA:29399"/>
        <dbReference type="ChEBI" id="CHEBI:15377"/>
        <dbReference type="ChEBI" id="CHEBI:15378"/>
        <dbReference type="ChEBI" id="CHEBI:33019"/>
        <dbReference type="ChEBI" id="CHEBI:58053"/>
        <dbReference type="ChEBI" id="CHEBI:61402"/>
        <dbReference type="EC" id="3.6.1.66"/>
    </reaction>
</comment>
<evidence type="ECO:0000256" key="2">
    <source>
        <dbReference type="ARBA" id="ARBA00011738"/>
    </source>
</evidence>
<accession>A2CCM1</accession>
<evidence type="ECO:0000313" key="12">
    <source>
        <dbReference type="EMBL" id="ABM79231.1"/>
    </source>
</evidence>
<sequence length="203" mass="22131">MSSNELTERVLVIASGNAGKIREFRQLLAHLPLSVQAQPKDLAVEETGQTFAENARIKALTVAQATGQWALADDSGLSVEALAGAPGVYSARYAASDALRIERLLQELKEIDDRRAHFSAALCIASETNEVLLEVEGRCEGLITHAARGEKGFGYDPIFEVDATGTTFAEMTIEQKRQWSHRGCAFALLDPALQELLHKQNKP</sequence>
<dbReference type="GO" id="GO:0000166">
    <property type="term" value="F:nucleotide binding"/>
    <property type="evidence" value="ECO:0007669"/>
    <property type="project" value="UniProtKB-KW"/>
</dbReference>
<feature type="binding site" evidence="10">
    <location>
        <begin position="15"/>
        <end position="20"/>
    </location>
    <ligand>
        <name>substrate</name>
    </ligand>
</feature>
<dbReference type="InterPro" id="IPR020922">
    <property type="entry name" value="dITP/XTP_pyrophosphatase"/>
</dbReference>
<dbReference type="STRING" id="59922.P9303_25001"/>
<gene>
    <name evidence="12" type="ordered locus">P9303_25001</name>
</gene>
<dbReference type="Gene3D" id="3.90.950.10">
    <property type="match status" value="1"/>
</dbReference>
<comment type="catalytic activity">
    <reaction evidence="8 10">
        <text>dITP + H2O = dIMP + diphosphate + H(+)</text>
        <dbReference type="Rhea" id="RHEA:28342"/>
        <dbReference type="ChEBI" id="CHEBI:15377"/>
        <dbReference type="ChEBI" id="CHEBI:15378"/>
        <dbReference type="ChEBI" id="CHEBI:33019"/>
        <dbReference type="ChEBI" id="CHEBI:61194"/>
        <dbReference type="ChEBI" id="CHEBI:61382"/>
        <dbReference type="EC" id="3.6.1.66"/>
    </reaction>
</comment>
<dbReference type="EC" id="3.6.1.66" evidence="10"/>
<dbReference type="FunFam" id="3.90.950.10:FF:000001">
    <property type="entry name" value="dITP/XTP pyrophosphatase"/>
    <property type="match status" value="1"/>
</dbReference>
<comment type="catalytic activity">
    <reaction evidence="9 10">
        <text>XTP + H2O = XMP + diphosphate + H(+)</text>
        <dbReference type="Rhea" id="RHEA:28610"/>
        <dbReference type="ChEBI" id="CHEBI:15377"/>
        <dbReference type="ChEBI" id="CHEBI:15378"/>
        <dbReference type="ChEBI" id="CHEBI:33019"/>
        <dbReference type="ChEBI" id="CHEBI:57464"/>
        <dbReference type="ChEBI" id="CHEBI:61314"/>
        <dbReference type="EC" id="3.6.1.66"/>
    </reaction>
</comment>
<keyword evidence="4 10" id="KW-0547">Nucleotide-binding</keyword>
<dbReference type="HAMAP" id="MF_01405">
    <property type="entry name" value="Non_canon_purine_NTPase"/>
    <property type="match status" value="1"/>
</dbReference>
<comment type="cofactor">
    <cofactor evidence="10">
        <name>Mg(2+)</name>
        <dbReference type="ChEBI" id="CHEBI:18420"/>
    </cofactor>
    <text evidence="10">Binds 1 Mg(2+) ion per subunit.</text>
</comment>
<dbReference type="Pfam" id="PF01725">
    <property type="entry name" value="Ham1p_like"/>
    <property type="match status" value="1"/>
</dbReference>
<evidence type="ECO:0000256" key="3">
    <source>
        <dbReference type="ARBA" id="ARBA00022723"/>
    </source>
</evidence>
<evidence type="ECO:0000256" key="11">
    <source>
        <dbReference type="RuleBase" id="RU003781"/>
    </source>
</evidence>
<dbReference type="AlphaFoldDB" id="A2CCM1"/>
<dbReference type="RefSeq" id="WP_011827079.1">
    <property type="nucleotide sequence ID" value="NC_008820.1"/>
</dbReference>
<feature type="binding site" evidence="10">
    <location>
        <position position="176"/>
    </location>
    <ligand>
        <name>substrate</name>
    </ligand>
</feature>
<evidence type="ECO:0000256" key="9">
    <source>
        <dbReference type="ARBA" id="ARBA00052017"/>
    </source>
</evidence>
<evidence type="ECO:0000256" key="4">
    <source>
        <dbReference type="ARBA" id="ARBA00022741"/>
    </source>
</evidence>
<dbReference type="HOGENOM" id="CLU_082080_0_2_3"/>
<dbReference type="GO" id="GO:0017111">
    <property type="term" value="F:ribonucleoside triphosphate phosphatase activity"/>
    <property type="evidence" value="ECO:0007669"/>
    <property type="project" value="InterPro"/>
</dbReference>
<evidence type="ECO:0000256" key="10">
    <source>
        <dbReference type="HAMAP-Rule" id="MF_01405"/>
    </source>
</evidence>
<proteinExistence type="inferred from homology"/>
<comment type="similarity">
    <text evidence="1 10 11">Belongs to the HAM1 NTPase family.</text>
</comment>
<keyword evidence="7 10" id="KW-0546">Nucleotide metabolism</keyword>
<keyword evidence="5 10" id="KW-0378">Hydrolase</keyword>
<feature type="binding site" evidence="10">
    <location>
        <position position="45"/>
    </location>
    <ligand>
        <name>Mg(2+)</name>
        <dbReference type="ChEBI" id="CHEBI:18420"/>
    </ligand>
</feature>
<feature type="binding site" evidence="10">
    <location>
        <begin position="153"/>
        <end position="156"/>
    </location>
    <ligand>
        <name>substrate</name>
    </ligand>
</feature>
<evidence type="ECO:0000313" key="13">
    <source>
        <dbReference type="Proteomes" id="UP000002274"/>
    </source>
</evidence>
<dbReference type="InterPro" id="IPR002637">
    <property type="entry name" value="RdgB/HAM1"/>
</dbReference>
<dbReference type="Proteomes" id="UP000002274">
    <property type="component" value="Chromosome"/>
</dbReference>
<protein>
    <recommendedName>
        <fullName evidence="10">dITP/XTP pyrophosphatase</fullName>
        <ecNumber evidence="10">3.6.1.66</ecNumber>
    </recommendedName>
    <alternativeName>
        <fullName evidence="10">Non-canonical purine NTP pyrophosphatase</fullName>
    </alternativeName>
    <alternativeName>
        <fullName evidence="10">Non-standard purine NTP pyrophosphatase</fullName>
    </alternativeName>
    <alternativeName>
        <fullName evidence="10">Nucleoside-triphosphate diphosphatase</fullName>
    </alternativeName>
    <alternativeName>
        <fullName evidence="10">Nucleoside-triphosphate pyrophosphatase</fullName>
        <shortName evidence="10">NTPase</shortName>
    </alternativeName>
</protein>
<dbReference type="PANTHER" id="PTHR11067">
    <property type="entry name" value="INOSINE TRIPHOSPHATE PYROPHOSPHATASE/HAM1 PROTEIN"/>
    <property type="match status" value="1"/>
</dbReference>
<feature type="binding site" evidence="10">
    <location>
        <position position="74"/>
    </location>
    <ligand>
        <name>Mg(2+)</name>
        <dbReference type="ChEBI" id="CHEBI:18420"/>
    </ligand>
</feature>
<dbReference type="EMBL" id="CP000554">
    <property type="protein sequence ID" value="ABM79231.1"/>
    <property type="molecule type" value="Genomic_DNA"/>
</dbReference>
<evidence type="ECO:0000256" key="5">
    <source>
        <dbReference type="ARBA" id="ARBA00022801"/>
    </source>
</evidence>
<dbReference type="SUPFAM" id="SSF52972">
    <property type="entry name" value="ITPase-like"/>
    <property type="match status" value="1"/>
</dbReference>
<dbReference type="NCBIfam" id="TIGR00042">
    <property type="entry name" value="RdgB/HAM1 family non-canonical purine NTP pyrophosphatase"/>
    <property type="match status" value="1"/>
</dbReference>
<evidence type="ECO:0000256" key="8">
    <source>
        <dbReference type="ARBA" id="ARBA00051875"/>
    </source>
</evidence>
<dbReference type="KEGG" id="pmf:P9303_25001"/>
<dbReference type="GO" id="GO:0009146">
    <property type="term" value="P:purine nucleoside triphosphate catabolic process"/>
    <property type="evidence" value="ECO:0007669"/>
    <property type="project" value="UniProtKB-UniRule"/>
</dbReference>
<feature type="binding site" evidence="10">
    <location>
        <position position="75"/>
    </location>
    <ligand>
        <name>substrate</name>
    </ligand>
</feature>
<dbReference type="GO" id="GO:0009117">
    <property type="term" value="P:nucleotide metabolic process"/>
    <property type="evidence" value="ECO:0007669"/>
    <property type="project" value="UniProtKB-KW"/>
</dbReference>
<dbReference type="GO" id="GO:0005829">
    <property type="term" value="C:cytosol"/>
    <property type="evidence" value="ECO:0007669"/>
    <property type="project" value="TreeGrafter"/>
</dbReference>